<gene>
    <name evidence="3" type="ORF">GO755_24765</name>
</gene>
<feature type="coiled-coil region" evidence="1">
    <location>
        <begin position="121"/>
        <end position="169"/>
    </location>
</feature>
<feature type="transmembrane region" description="Helical" evidence="2">
    <location>
        <begin position="246"/>
        <end position="266"/>
    </location>
</feature>
<evidence type="ECO:0000256" key="2">
    <source>
        <dbReference type="SAM" id="Phobius"/>
    </source>
</evidence>
<feature type="coiled-coil region" evidence="1">
    <location>
        <begin position="429"/>
        <end position="474"/>
    </location>
</feature>
<keyword evidence="1" id="KW-0175">Coiled coil</keyword>
<reference evidence="3 4" key="1">
    <citation type="submission" date="2019-12" db="EMBL/GenBank/DDBJ databases">
        <title>Spirosoma sp. HMF4905 genome sequencing and assembly.</title>
        <authorList>
            <person name="Kang H."/>
            <person name="Cha I."/>
            <person name="Kim H."/>
            <person name="Joh K."/>
        </authorList>
    </citation>
    <scope>NUCLEOTIDE SEQUENCE [LARGE SCALE GENOMIC DNA]</scope>
    <source>
        <strain evidence="3 4">HMF4905</strain>
    </source>
</reference>
<keyword evidence="2" id="KW-1133">Transmembrane helix</keyword>
<evidence type="ECO:0000313" key="4">
    <source>
        <dbReference type="Proteomes" id="UP000436006"/>
    </source>
</evidence>
<dbReference type="EMBL" id="WPIN01000010">
    <property type="protein sequence ID" value="MVM33276.1"/>
    <property type="molecule type" value="Genomic_DNA"/>
</dbReference>
<sequence length="1101" mass="120493">MAQETEQLLFEVVLDIPKVKENAEIARAALASLRIEKEKTQKMFESKLLGEEVYRKTMQALLVEIDKTEKELVGYSKTLLEHQTKQKSANAIAVQAVKSFTALESGLTSLINTESKSAKSSQQLAEQIKLLNAERKREQAISEATAGSMDALDDLISELEDEYRGLTKAKRDDLSVGGVLLTQINDLTRIQDKNRKVMSDSGKSLKDYIRDTNILGVNLGQTQDSFKSAWQGADLFGKFLLTARGAALLLAAALPIAILTGLYLILTKSQKGMDFLARTTAGLSSIFSAFTSKVIAIGDALANAWENPKQGIIDFGKFVQQNLINRFTALGVIIDGIRSRDWGKVGDGLIQMGTGAEGAATNLKKAYDQGVALANLSIQIKEDEIKLNTERARSEKFIERQKQIAQDTTKSVETRSKAERAAFAASQKIQSAEEALQKKRVQLAQAEAKANQNNREAREKVSQEEAKLDDIAKNRIGQRTELQNQLNTIEAEGIQKVEENAKKLAAEQVAEAELALVVAKQKGDSTIEIEEEVLRRQVALIHAKAEAEKVGADVTVAQKKLINAKAQAEELEAIKAHAQLVQQRTFAIMDAQLAARLSLVQKGTQAEFDLQKDALSAQLDREKSDAVDRIKNRRLLTAELRRLDAQYNADVEQLTQQFEQSQITQTANAEAQKIQIRQDASEATLSDLRLFDGQRIDLEEKTQLKLLEIEKKFALEKVNPTDTKAKEKLEEDFQVRRNSIIAKAAAARRDLNRQIDADQIADAKAVAESRLALSKAGSHEELQARIDGINAERDAALNVAHLTADQKKAINDKANREIEDAELEHNKRIIGQVLDVYSQATSAASSVINAQIDSATKALDDQQQAALDSAALSAEAREGIERNYQKKKAKLEKEAAEQRKKIALVEATINTAKAILEAAPNPFLMALAGAVGLVQIGIISSQQFAKGGAVDPSQGGLVNGPSHAQGGIPMYHKSGRYVGEMEGDEIILTRGVYRNPVLRNLASYANQMAGGVAIEGTPKIASPRTYTPFQMAYGGVMSLSQSQPMIQPSTINLDSINRLVTQSVVNGVAQAVKSMPAPQVQVKDIQSGVGRRVRVENRADY</sequence>
<evidence type="ECO:0000256" key="1">
    <source>
        <dbReference type="SAM" id="Coils"/>
    </source>
</evidence>
<accession>A0A7K1SI75</accession>
<keyword evidence="2" id="KW-0812">Transmembrane</keyword>
<keyword evidence="2" id="KW-0472">Membrane</keyword>
<feature type="coiled-coil region" evidence="1">
    <location>
        <begin position="877"/>
        <end position="908"/>
    </location>
</feature>
<dbReference type="Proteomes" id="UP000436006">
    <property type="component" value="Unassembled WGS sequence"/>
</dbReference>
<keyword evidence="4" id="KW-1185">Reference proteome</keyword>
<protein>
    <submittedName>
        <fullName evidence="3">Uncharacterized protein</fullName>
    </submittedName>
</protein>
<dbReference type="RefSeq" id="WP_157587991.1">
    <property type="nucleotide sequence ID" value="NZ_WPIN01000010.1"/>
</dbReference>
<organism evidence="3 4">
    <name type="scientific">Spirosoma arboris</name>
    <dbReference type="NCBI Taxonomy" id="2682092"/>
    <lineage>
        <taxon>Bacteria</taxon>
        <taxon>Pseudomonadati</taxon>
        <taxon>Bacteroidota</taxon>
        <taxon>Cytophagia</taxon>
        <taxon>Cytophagales</taxon>
        <taxon>Cytophagaceae</taxon>
        <taxon>Spirosoma</taxon>
    </lineage>
</organism>
<evidence type="ECO:0000313" key="3">
    <source>
        <dbReference type="EMBL" id="MVM33276.1"/>
    </source>
</evidence>
<feature type="coiled-coil region" evidence="1">
    <location>
        <begin position="23"/>
        <end position="71"/>
    </location>
</feature>
<comment type="caution">
    <text evidence="3">The sequence shown here is derived from an EMBL/GenBank/DDBJ whole genome shotgun (WGS) entry which is preliminary data.</text>
</comment>
<proteinExistence type="predicted"/>
<dbReference type="AlphaFoldDB" id="A0A7K1SI75"/>
<feature type="coiled-coil region" evidence="1">
    <location>
        <begin position="779"/>
        <end position="824"/>
    </location>
</feature>
<name>A0A7K1SI75_9BACT</name>